<dbReference type="OrthoDB" id="3428371at2"/>
<dbReference type="RefSeq" id="WP_147156945.1">
    <property type="nucleotide sequence ID" value="NZ_BKAJ01000244.1"/>
</dbReference>
<accession>A0A512NRT5</accession>
<protein>
    <submittedName>
        <fullName evidence="1">Uncharacterized protein</fullName>
    </submittedName>
</protein>
<organism evidence="1 2">
    <name type="scientific">Reyranella soli</name>
    <dbReference type="NCBI Taxonomy" id="1230389"/>
    <lineage>
        <taxon>Bacteria</taxon>
        <taxon>Pseudomonadati</taxon>
        <taxon>Pseudomonadota</taxon>
        <taxon>Alphaproteobacteria</taxon>
        <taxon>Hyphomicrobiales</taxon>
        <taxon>Reyranellaceae</taxon>
        <taxon>Reyranella</taxon>
    </lineage>
</organism>
<name>A0A512NRT5_9HYPH</name>
<sequence>MSAPRHRDAPLTYLENRELSAVTFVRDYIQLHFDGPVLNAYVWPKLNNALGVLEQQTPGYRDALCGQIGRLVIVAVADPTTEISLHFDNNTVIAISLREEDRVGEEAAMFQDRTGKLWNVW</sequence>
<evidence type="ECO:0000313" key="1">
    <source>
        <dbReference type="EMBL" id="GEP61666.1"/>
    </source>
</evidence>
<dbReference type="Proteomes" id="UP000321058">
    <property type="component" value="Unassembled WGS sequence"/>
</dbReference>
<dbReference type="EMBL" id="BKAJ01000244">
    <property type="protein sequence ID" value="GEP61666.1"/>
    <property type="molecule type" value="Genomic_DNA"/>
</dbReference>
<proteinExistence type="predicted"/>
<reference evidence="1 2" key="1">
    <citation type="submission" date="2019-07" db="EMBL/GenBank/DDBJ databases">
        <title>Whole genome shotgun sequence of Reyranella soli NBRC 108950.</title>
        <authorList>
            <person name="Hosoyama A."/>
            <person name="Uohara A."/>
            <person name="Ohji S."/>
            <person name="Ichikawa N."/>
        </authorList>
    </citation>
    <scope>NUCLEOTIDE SEQUENCE [LARGE SCALE GENOMIC DNA]</scope>
    <source>
        <strain evidence="1 2">NBRC 108950</strain>
    </source>
</reference>
<evidence type="ECO:0000313" key="2">
    <source>
        <dbReference type="Proteomes" id="UP000321058"/>
    </source>
</evidence>
<comment type="caution">
    <text evidence="1">The sequence shown here is derived from an EMBL/GenBank/DDBJ whole genome shotgun (WGS) entry which is preliminary data.</text>
</comment>
<dbReference type="AlphaFoldDB" id="A0A512NRT5"/>
<keyword evidence="2" id="KW-1185">Reference proteome</keyword>
<gene>
    <name evidence="1" type="ORF">RSO01_88320</name>
</gene>